<gene>
    <name evidence="3" type="ORF">GPA10_37660</name>
</gene>
<accession>A0A6L6X935</accession>
<comment type="caution">
    <text evidence="3">The sequence shown here is derived from an EMBL/GenBank/DDBJ whole genome shotgun (WGS) entry which is preliminary data.</text>
</comment>
<evidence type="ECO:0000313" key="3">
    <source>
        <dbReference type="EMBL" id="MVO90326.1"/>
    </source>
</evidence>
<protein>
    <recommendedName>
        <fullName evidence="5">Secreted protein</fullName>
    </recommendedName>
</protein>
<keyword evidence="4" id="KW-1185">Reference proteome</keyword>
<reference evidence="3 4" key="1">
    <citation type="submission" date="2019-11" db="EMBL/GenBank/DDBJ databases">
        <title>Streptomyces typhae sp. nov., a novel endophytic actinomycete isolated from the root of cattail pollen (Typha angustifolia L.).</title>
        <authorList>
            <person name="Peng C."/>
        </authorList>
    </citation>
    <scope>NUCLEOTIDE SEQUENCE [LARGE SCALE GENOMIC DNA]</scope>
    <source>
        <strain evidence="4">p1417</strain>
    </source>
</reference>
<feature type="signal peptide" evidence="2">
    <location>
        <begin position="1"/>
        <end position="31"/>
    </location>
</feature>
<feature type="chain" id="PRO_5027084892" description="Secreted protein" evidence="2">
    <location>
        <begin position="32"/>
        <end position="122"/>
    </location>
</feature>
<keyword evidence="2" id="KW-0732">Signal</keyword>
<dbReference type="Proteomes" id="UP000483802">
    <property type="component" value="Unassembled WGS sequence"/>
</dbReference>
<evidence type="ECO:0008006" key="5">
    <source>
        <dbReference type="Google" id="ProtNLM"/>
    </source>
</evidence>
<evidence type="ECO:0000256" key="2">
    <source>
        <dbReference type="SAM" id="SignalP"/>
    </source>
</evidence>
<organism evidence="3 4">
    <name type="scientific">Streptomyces typhae</name>
    <dbReference type="NCBI Taxonomy" id="2681492"/>
    <lineage>
        <taxon>Bacteria</taxon>
        <taxon>Bacillati</taxon>
        <taxon>Actinomycetota</taxon>
        <taxon>Actinomycetes</taxon>
        <taxon>Kitasatosporales</taxon>
        <taxon>Streptomycetaceae</taxon>
        <taxon>Streptomyces</taxon>
    </lineage>
</organism>
<dbReference type="RefSeq" id="WP_157169353.1">
    <property type="nucleotide sequence ID" value="NZ_WPNZ01000032.1"/>
</dbReference>
<evidence type="ECO:0000256" key="1">
    <source>
        <dbReference type="SAM" id="MobiDB-lite"/>
    </source>
</evidence>
<feature type="region of interest" description="Disordered" evidence="1">
    <location>
        <begin position="30"/>
        <end position="52"/>
    </location>
</feature>
<proteinExistence type="predicted"/>
<name>A0A6L6X935_9ACTN</name>
<dbReference type="EMBL" id="WPNZ01000032">
    <property type="protein sequence ID" value="MVO90326.1"/>
    <property type="molecule type" value="Genomic_DNA"/>
</dbReference>
<dbReference type="AlphaFoldDB" id="A0A6L6X935"/>
<evidence type="ECO:0000313" key="4">
    <source>
        <dbReference type="Proteomes" id="UP000483802"/>
    </source>
</evidence>
<sequence length="122" mass="12941">MQTTSKYVSAFAAVALGTGALLGTTVSTASAAGDGANRETGTSAATARGSVHGGNSIWEKVSPFHNKLGTTWHPSQGFEASCKRWADDDKWWYWVKLDGSGLRGHIPGDQTNLRHSHLPKCG</sequence>